<evidence type="ECO:0000256" key="3">
    <source>
        <dbReference type="ARBA" id="ARBA00029447"/>
    </source>
</evidence>
<keyword evidence="5" id="KW-0812">Transmembrane</keyword>
<dbReference type="InterPro" id="IPR024478">
    <property type="entry name" value="HlyB_4HB_MCP"/>
</dbReference>
<dbReference type="GO" id="GO:0006935">
    <property type="term" value="P:chemotaxis"/>
    <property type="evidence" value="ECO:0007669"/>
    <property type="project" value="InterPro"/>
</dbReference>
<feature type="transmembrane region" description="Helical" evidence="5">
    <location>
        <begin position="191"/>
        <end position="215"/>
    </location>
</feature>
<dbReference type="FunFam" id="1.10.287.950:FF:000001">
    <property type="entry name" value="Methyl-accepting chemotaxis sensory transducer"/>
    <property type="match status" value="1"/>
</dbReference>
<organism evidence="8 10">
    <name type="scientific">Orrella dioscoreae</name>
    <dbReference type="NCBI Taxonomy" id="1851544"/>
    <lineage>
        <taxon>Bacteria</taxon>
        <taxon>Pseudomonadati</taxon>
        <taxon>Pseudomonadota</taxon>
        <taxon>Betaproteobacteria</taxon>
        <taxon>Burkholderiales</taxon>
        <taxon>Alcaligenaceae</taxon>
        <taxon>Orrella</taxon>
    </lineage>
</organism>
<comment type="subcellular location">
    <subcellularLocation>
        <location evidence="1">Membrane</location>
    </subcellularLocation>
</comment>
<reference evidence="8 10" key="1">
    <citation type="submission" date="2016-06" db="EMBL/GenBank/DDBJ databases">
        <authorList>
            <person name="Kjaerup R.B."/>
            <person name="Dalgaard T.S."/>
            <person name="Juul-Madsen H.R."/>
        </authorList>
    </citation>
    <scope>NUCLEOTIDE SEQUENCE [LARGE SCALE GENOMIC DNA]</scope>
    <source>
        <strain evidence="8">Orrdi1</strain>
    </source>
</reference>
<gene>
    <name evidence="8" type="ORF">ODI_03571</name>
    <name evidence="9" type="ORF">ODI_R0630</name>
</gene>
<evidence type="ECO:0000256" key="2">
    <source>
        <dbReference type="ARBA" id="ARBA00022481"/>
    </source>
</evidence>
<dbReference type="InterPro" id="IPR004089">
    <property type="entry name" value="MCPsignal_dom"/>
</dbReference>
<dbReference type="KEGG" id="odi:ODI_R0630"/>
<dbReference type="Pfam" id="PF00015">
    <property type="entry name" value="MCPsignal"/>
    <property type="match status" value="1"/>
</dbReference>
<dbReference type="CDD" id="cd11386">
    <property type="entry name" value="MCP_signal"/>
    <property type="match status" value="1"/>
</dbReference>
<keyword evidence="5" id="KW-0472">Membrane</keyword>
<dbReference type="AlphaFoldDB" id="A0A1C3K2B4"/>
<dbReference type="EMBL" id="LT907988">
    <property type="protein sequence ID" value="SOE47070.1"/>
    <property type="molecule type" value="Genomic_DNA"/>
</dbReference>
<dbReference type="Pfam" id="PF12729">
    <property type="entry name" value="4HB_MCP_1"/>
    <property type="match status" value="1"/>
</dbReference>
<sequence length="545" mass="57601">MNLHRMKVASRLALGFGILLALLGVIGGLGLYGMNEMRRSLVDITEVNAVQKQLADDMYMALQVRAVNVRSVALFTAPDLVKAEYDRFNDAGKRYQDASARLAQMYRDDPHTTAEEHALLADIQRLAQETVPYANQVMQLMLDGRVEEGTAVLGKELRGRQHAWLAQLEKLADLEATLSTDTADAAQVTGAGLSVTIGVAAGLALLLGILAAVLITRSILRQLGGEPAEAQRVAGEIASGNLAVRLAVPAGDDASLMASLEAMRRRLGSIVHGIRESAESISSAAEQIAQGNTELSQRTEEQAASLEETAASMEELTSTVRQNNESARQGSELAVTSAAQVRQTGELVSQVVASMNAIQDSSGRINDIISVIESIAFQTNILALNAAVEAARAGEQGRGFAVVASEVRALAQRSATAAKEVREIIERSSGIIQDGTRLASRTGENMGDVVKAVGAMADINGEIANASGEQTQGIEQVGVAVAQMDSVTQQNAALVEEASAAAQALAEQSRYLLRAISIFKVDGEPLRVAVEQAERGAGMPRLLTA</sequence>
<dbReference type="EMBL" id="FLRC01000021">
    <property type="protein sequence ID" value="SBT25643.1"/>
    <property type="molecule type" value="Genomic_DNA"/>
</dbReference>
<evidence type="ECO:0000256" key="4">
    <source>
        <dbReference type="PROSITE-ProRule" id="PRU00284"/>
    </source>
</evidence>
<protein>
    <submittedName>
        <fullName evidence="8">Methyl-accepting chemotaxis protein I (Serine chemoreceptor protein)</fullName>
    </submittedName>
</protein>
<evidence type="ECO:0000256" key="1">
    <source>
        <dbReference type="ARBA" id="ARBA00004370"/>
    </source>
</evidence>
<dbReference type="InterPro" id="IPR047347">
    <property type="entry name" value="YvaQ-like_sensor"/>
</dbReference>
<dbReference type="GO" id="GO:0004888">
    <property type="term" value="F:transmembrane signaling receptor activity"/>
    <property type="evidence" value="ECO:0007669"/>
    <property type="project" value="InterPro"/>
</dbReference>
<dbReference type="Gene3D" id="1.10.287.950">
    <property type="entry name" value="Methyl-accepting chemotaxis protein"/>
    <property type="match status" value="1"/>
</dbReference>
<evidence type="ECO:0000256" key="5">
    <source>
        <dbReference type="SAM" id="Phobius"/>
    </source>
</evidence>
<evidence type="ECO:0000313" key="9">
    <source>
        <dbReference type="EMBL" id="SOE47070.1"/>
    </source>
</evidence>
<evidence type="ECO:0000313" key="8">
    <source>
        <dbReference type="EMBL" id="SBT25643.1"/>
    </source>
</evidence>
<dbReference type="SUPFAM" id="SSF58104">
    <property type="entry name" value="Methyl-accepting chemotaxis protein (MCP) signaling domain"/>
    <property type="match status" value="1"/>
</dbReference>
<evidence type="ECO:0000259" key="6">
    <source>
        <dbReference type="PROSITE" id="PS50111"/>
    </source>
</evidence>
<evidence type="ECO:0000259" key="7">
    <source>
        <dbReference type="PROSITE" id="PS50885"/>
    </source>
</evidence>
<reference evidence="9 10" key="2">
    <citation type="submission" date="2017-08" db="EMBL/GenBank/DDBJ databases">
        <authorList>
            <person name="de Groot N.N."/>
        </authorList>
    </citation>
    <scope>NUCLEOTIDE SEQUENCE [LARGE SCALE GENOMIC DNA]</scope>
    <source>
        <strain evidence="9">Orrdi1</strain>
    </source>
</reference>
<dbReference type="STRING" id="1851544.ODI_03571"/>
<proteinExistence type="inferred from homology"/>
<dbReference type="PANTHER" id="PTHR43531">
    <property type="entry name" value="PROTEIN ICFG"/>
    <property type="match status" value="1"/>
</dbReference>
<keyword evidence="4" id="KW-0807">Transducer</keyword>
<accession>A0A1C3K2B4</accession>
<comment type="similarity">
    <text evidence="3">Belongs to the methyl-accepting chemotaxis (MCP) protein family.</text>
</comment>
<dbReference type="PANTHER" id="PTHR43531:SF14">
    <property type="entry name" value="METHYL-ACCEPTING CHEMOTAXIS PROTEIN I-RELATED"/>
    <property type="match status" value="1"/>
</dbReference>
<dbReference type="SMART" id="SM00283">
    <property type="entry name" value="MA"/>
    <property type="match status" value="1"/>
</dbReference>
<dbReference type="InterPro" id="IPR003660">
    <property type="entry name" value="HAMP_dom"/>
</dbReference>
<keyword evidence="8" id="KW-0675">Receptor</keyword>
<dbReference type="InterPro" id="IPR051310">
    <property type="entry name" value="MCP_chemotaxis"/>
</dbReference>
<keyword evidence="5" id="KW-1133">Transmembrane helix</keyword>
<name>A0A1C3K2B4_9BURK</name>
<dbReference type="PROSITE" id="PS50885">
    <property type="entry name" value="HAMP"/>
    <property type="match status" value="1"/>
</dbReference>
<dbReference type="GO" id="GO:0005886">
    <property type="term" value="C:plasma membrane"/>
    <property type="evidence" value="ECO:0007669"/>
    <property type="project" value="TreeGrafter"/>
</dbReference>
<dbReference type="InterPro" id="IPR004090">
    <property type="entry name" value="Chemotax_Me-accpt_rcpt"/>
</dbReference>
<feature type="domain" description="Methyl-accepting transducer" evidence="6">
    <location>
        <begin position="277"/>
        <end position="506"/>
    </location>
</feature>
<dbReference type="Proteomes" id="UP000078558">
    <property type="component" value="Chromosome I"/>
</dbReference>
<evidence type="ECO:0000313" key="10">
    <source>
        <dbReference type="Proteomes" id="UP000078558"/>
    </source>
</evidence>
<keyword evidence="2" id="KW-0488">Methylation</keyword>
<dbReference type="PRINTS" id="PR00260">
    <property type="entry name" value="CHEMTRNSDUCR"/>
</dbReference>
<dbReference type="CDD" id="cd19411">
    <property type="entry name" value="MCP2201-like_sensor"/>
    <property type="match status" value="1"/>
</dbReference>
<feature type="domain" description="HAMP" evidence="7">
    <location>
        <begin position="229"/>
        <end position="272"/>
    </location>
</feature>
<dbReference type="GO" id="GO:0007165">
    <property type="term" value="P:signal transduction"/>
    <property type="evidence" value="ECO:0007669"/>
    <property type="project" value="UniProtKB-KW"/>
</dbReference>
<dbReference type="PROSITE" id="PS50111">
    <property type="entry name" value="CHEMOTAXIS_TRANSDUC_2"/>
    <property type="match status" value="1"/>
</dbReference>
<keyword evidence="10" id="KW-1185">Reference proteome</keyword>